<dbReference type="KEGG" id="sbae:DSM104329_02864"/>
<evidence type="ECO:0000313" key="2">
    <source>
        <dbReference type="Proteomes" id="UP001162834"/>
    </source>
</evidence>
<dbReference type="Proteomes" id="UP001162834">
    <property type="component" value="Chromosome"/>
</dbReference>
<organism evidence="1 2">
    <name type="scientific">Capillimicrobium parvum</name>
    <dbReference type="NCBI Taxonomy" id="2884022"/>
    <lineage>
        <taxon>Bacteria</taxon>
        <taxon>Bacillati</taxon>
        <taxon>Actinomycetota</taxon>
        <taxon>Thermoleophilia</taxon>
        <taxon>Solirubrobacterales</taxon>
        <taxon>Capillimicrobiaceae</taxon>
        <taxon>Capillimicrobium</taxon>
    </lineage>
</organism>
<proteinExistence type="predicted"/>
<dbReference type="AlphaFoldDB" id="A0A9E6XYR8"/>
<name>A0A9E6XYR8_9ACTN</name>
<reference evidence="1" key="1">
    <citation type="journal article" date="2022" name="Int. J. Syst. Evol. Microbiol.">
        <title>Pseudomonas aegrilactucae sp. nov. and Pseudomonas morbosilactucae sp. nov., pathogens causing bacterial rot of lettuce in Japan.</title>
        <authorList>
            <person name="Sawada H."/>
            <person name="Fujikawa T."/>
            <person name="Satou M."/>
        </authorList>
    </citation>
    <scope>NUCLEOTIDE SEQUENCE</scope>
    <source>
        <strain evidence="1">0166_1</strain>
    </source>
</reference>
<dbReference type="RefSeq" id="WP_259316129.1">
    <property type="nucleotide sequence ID" value="NZ_CP087164.1"/>
</dbReference>
<evidence type="ECO:0000313" key="1">
    <source>
        <dbReference type="EMBL" id="UGS36458.1"/>
    </source>
</evidence>
<keyword evidence="2" id="KW-1185">Reference proteome</keyword>
<protein>
    <submittedName>
        <fullName evidence="1">Uncharacterized protein</fullName>
    </submittedName>
</protein>
<gene>
    <name evidence="1" type="ORF">DSM104329_02864</name>
</gene>
<accession>A0A9E6XYR8</accession>
<sequence length="69" mass="7386">MLRQRLALAILGDASRTDELGKELVRVGGPGAPALLRRLNAGAHGDFDGSVRDLPHETERFVHALVDAS</sequence>
<dbReference type="EMBL" id="CP087164">
    <property type="protein sequence ID" value="UGS36458.1"/>
    <property type="molecule type" value="Genomic_DNA"/>
</dbReference>